<sequence>MSEWSLCGPVGTVLFSYVALICALFSTITGQRIQTISLIRVENIKESQAGFQINIADRIKTTGTNKPQPCLQVPYFGSNPALCGGSTLKAYIAATKPLRRNDQEFLFLTTRPPHGIATKQTISRWVKTTLHAAGINTDVFKPHSTRHASTSAALERGCYIKNKEVHVNFRYNRKCQTDAIILVRKIMPENP</sequence>
<reference evidence="3 4" key="1">
    <citation type="journal article" date="2023" name="Insect Mol. Biol.">
        <title>Genome sequencing provides insights into the evolution of gene families encoding plant cell wall-degrading enzymes in longhorned beetles.</title>
        <authorList>
            <person name="Shin N.R."/>
            <person name="Okamura Y."/>
            <person name="Kirsch R."/>
            <person name="Pauchet Y."/>
        </authorList>
    </citation>
    <scope>NUCLEOTIDE SEQUENCE [LARGE SCALE GENOMIC DNA]</scope>
    <source>
        <strain evidence="3">EAD_L_NR</strain>
    </source>
</reference>
<dbReference type="GO" id="GO:0006310">
    <property type="term" value="P:DNA recombination"/>
    <property type="evidence" value="ECO:0007669"/>
    <property type="project" value="UniProtKB-KW"/>
</dbReference>
<accession>A0AAV8VI96</accession>
<dbReference type="InterPro" id="IPR011010">
    <property type="entry name" value="DNA_brk_join_enz"/>
</dbReference>
<dbReference type="Proteomes" id="UP001159042">
    <property type="component" value="Unassembled WGS sequence"/>
</dbReference>
<dbReference type="PANTHER" id="PTHR35617:SF3">
    <property type="entry name" value="CORE-BINDING (CB) DOMAIN-CONTAINING PROTEIN"/>
    <property type="match status" value="1"/>
</dbReference>
<dbReference type="PANTHER" id="PTHR35617">
    <property type="entry name" value="PHAGE_INTEGRASE DOMAIN-CONTAINING PROTEIN"/>
    <property type="match status" value="1"/>
</dbReference>
<dbReference type="GO" id="GO:0003677">
    <property type="term" value="F:DNA binding"/>
    <property type="evidence" value="ECO:0007669"/>
    <property type="project" value="InterPro"/>
</dbReference>
<keyword evidence="2" id="KW-0472">Membrane</keyword>
<proteinExistence type="predicted"/>
<comment type="caution">
    <text evidence="3">The sequence shown here is derived from an EMBL/GenBank/DDBJ whole genome shotgun (WGS) entry which is preliminary data.</text>
</comment>
<evidence type="ECO:0000256" key="1">
    <source>
        <dbReference type="ARBA" id="ARBA00023172"/>
    </source>
</evidence>
<keyword evidence="4" id="KW-1185">Reference proteome</keyword>
<keyword evidence="1" id="KW-0233">DNA recombination</keyword>
<protein>
    <recommendedName>
        <fullName evidence="5">Tyr recombinase domain-containing protein</fullName>
    </recommendedName>
</protein>
<evidence type="ECO:0000313" key="3">
    <source>
        <dbReference type="EMBL" id="KAJ8913812.1"/>
    </source>
</evidence>
<dbReference type="Gene3D" id="1.10.443.10">
    <property type="entry name" value="Intergrase catalytic core"/>
    <property type="match status" value="1"/>
</dbReference>
<dbReference type="EMBL" id="JANEYG010000087">
    <property type="protein sequence ID" value="KAJ8913812.1"/>
    <property type="molecule type" value="Genomic_DNA"/>
</dbReference>
<gene>
    <name evidence="3" type="ORF">NQ315_002718</name>
</gene>
<organism evidence="3 4">
    <name type="scientific">Exocentrus adspersus</name>
    <dbReference type="NCBI Taxonomy" id="1586481"/>
    <lineage>
        <taxon>Eukaryota</taxon>
        <taxon>Metazoa</taxon>
        <taxon>Ecdysozoa</taxon>
        <taxon>Arthropoda</taxon>
        <taxon>Hexapoda</taxon>
        <taxon>Insecta</taxon>
        <taxon>Pterygota</taxon>
        <taxon>Neoptera</taxon>
        <taxon>Endopterygota</taxon>
        <taxon>Coleoptera</taxon>
        <taxon>Polyphaga</taxon>
        <taxon>Cucujiformia</taxon>
        <taxon>Chrysomeloidea</taxon>
        <taxon>Cerambycidae</taxon>
        <taxon>Lamiinae</taxon>
        <taxon>Acanthocinini</taxon>
        <taxon>Exocentrus</taxon>
    </lineage>
</organism>
<keyword evidence="2" id="KW-1133">Transmembrane helix</keyword>
<evidence type="ECO:0000313" key="4">
    <source>
        <dbReference type="Proteomes" id="UP001159042"/>
    </source>
</evidence>
<dbReference type="AlphaFoldDB" id="A0AAV8VI96"/>
<evidence type="ECO:0000256" key="2">
    <source>
        <dbReference type="SAM" id="Phobius"/>
    </source>
</evidence>
<name>A0AAV8VI96_9CUCU</name>
<evidence type="ECO:0008006" key="5">
    <source>
        <dbReference type="Google" id="ProtNLM"/>
    </source>
</evidence>
<dbReference type="InterPro" id="IPR013762">
    <property type="entry name" value="Integrase-like_cat_sf"/>
</dbReference>
<dbReference type="SUPFAM" id="SSF56349">
    <property type="entry name" value="DNA breaking-rejoining enzymes"/>
    <property type="match status" value="1"/>
</dbReference>
<keyword evidence="2" id="KW-0812">Transmembrane</keyword>
<feature type="transmembrane region" description="Helical" evidence="2">
    <location>
        <begin position="12"/>
        <end position="30"/>
    </location>
</feature>
<dbReference type="GO" id="GO:0015074">
    <property type="term" value="P:DNA integration"/>
    <property type="evidence" value="ECO:0007669"/>
    <property type="project" value="InterPro"/>
</dbReference>